<name>A0A9W7LFQ1_9STRA</name>
<evidence type="ECO:0000313" key="3">
    <source>
        <dbReference type="Proteomes" id="UP001165065"/>
    </source>
</evidence>
<sequence>MDIDASIPTLQQSPLPYPKLERRDTASEGVVIPSRFVEPAGVVSNPGSRPGSGDSGRIGVGGGMTVDTSLFRSHSHDGPSKMDTPAVGCVANLPLSALRSWASCDNLTSLPTIGIGGGANADMNEGTGMNMKVDGDEGRDGGMRQGVGAMPLGGIVGNSLEVGVGVGVGVGGGGGGERIEDRMIGSIREEPGNLVGIKRRGDEGEERMKRRRMM</sequence>
<keyword evidence="3" id="KW-1185">Reference proteome</keyword>
<dbReference type="EMBL" id="BRYA01000425">
    <property type="protein sequence ID" value="GMI48759.1"/>
    <property type="molecule type" value="Genomic_DNA"/>
</dbReference>
<feature type="region of interest" description="Disordered" evidence="1">
    <location>
        <begin position="1"/>
        <end position="24"/>
    </location>
</feature>
<evidence type="ECO:0000256" key="1">
    <source>
        <dbReference type="SAM" id="MobiDB-lite"/>
    </source>
</evidence>
<gene>
    <name evidence="2" type="ORF">TrCOL_g11157</name>
</gene>
<protein>
    <submittedName>
        <fullName evidence="2">Uncharacterized protein</fullName>
    </submittedName>
</protein>
<comment type="caution">
    <text evidence="2">The sequence shown here is derived from an EMBL/GenBank/DDBJ whole genome shotgun (WGS) entry which is preliminary data.</text>
</comment>
<reference evidence="3" key="1">
    <citation type="journal article" date="2023" name="Commun. Biol.">
        <title>Genome analysis of Parmales, the sister group of diatoms, reveals the evolutionary specialization of diatoms from phago-mixotrophs to photoautotrophs.</title>
        <authorList>
            <person name="Ban H."/>
            <person name="Sato S."/>
            <person name="Yoshikawa S."/>
            <person name="Yamada K."/>
            <person name="Nakamura Y."/>
            <person name="Ichinomiya M."/>
            <person name="Sato N."/>
            <person name="Blanc-Mathieu R."/>
            <person name="Endo H."/>
            <person name="Kuwata A."/>
            <person name="Ogata H."/>
        </authorList>
    </citation>
    <scope>NUCLEOTIDE SEQUENCE [LARGE SCALE GENOMIC DNA]</scope>
</reference>
<feature type="region of interest" description="Disordered" evidence="1">
    <location>
        <begin position="40"/>
        <end position="59"/>
    </location>
</feature>
<organism evidence="2 3">
    <name type="scientific">Triparma columacea</name>
    <dbReference type="NCBI Taxonomy" id="722753"/>
    <lineage>
        <taxon>Eukaryota</taxon>
        <taxon>Sar</taxon>
        <taxon>Stramenopiles</taxon>
        <taxon>Ochrophyta</taxon>
        <taxon>Bolidophyceae</taxon>
        <taxon>Parmales</taxon>
        <taxon>Triparmaceae</taxon>
        <taxon>Triparma</taxon>
    </lineage>
</organism>
<accession>A0A9W7LFQ1</accession>
<proteinExistence type="predicted"/>
<evidence type="ECO:0000313" key="2">
    <source>
        <dbReference type="EMBL" id="GMI48759.1"/>
    </source>
</evidence>
<dbReference type="AlphaFoldDB" id="A0A9W7LFQ1"/>
<dbReference type="Proteomes" id="UP001165065">
    <property type="component" value="Unassembled WGS sequence"/>
</dbReference>
<dbReference type="OrthoDB" id="10582650at2759"/>